<dbReference type="AlphaFoldDB" id="A0A344L4N8"/>
<protein>
    <submittedName>
        <fullName evidence="1">Uncharacterized protein</fullName>
    </submittedName>
</protein>
<dbReference type="RefSeq" id="WP_113692260.1">
    <property type="nucleotide sequence ID" value="NZ_CP015163.1"/>
</dbReference>
<organism evidence="1 2">
    <name type="scientific">Amycolatopsis albispora</name>
    <dbReference type="NCBI Taxonomy" id="1804986"/>
    <lineage>
        <taxon>Bacteria</taxon>
        <taxon>Bacillati</taxon>
        <taxon>Actinomycetota</taxon>
        <taxon>Actinomycetes</taxon>
        <taxon>Pseudonocardiales</taxon>
        <taxon>Pseudonocardiaceae</taxon>
        <taxon>Amycolatopsis</taxon>
    </lineage>
</organism>
<reference evidence="1 2" key="1">
    <citation type="submission" date="2016-04" db="EMBL/GenBank/DDBJ databases">
        <title>Complete genome sequence and analysis of deep-sea sediment isolate, Amycolatopsis sp. WP1.</title>
        <authorList>
            <person name="Wang H."/>
            <person name="Chen S."/>
            <person name="Wu Q."/>
        </authorList>
    </citation>
    <scope>NUCLEOTIDE SEQUENCE [LARGE SCALE GENOMIC DNA]</scope>
    <source>
        <strain evidence="1 2">WP1</strain>
    </source>
</reference>
<proteinExistence type="predicted"/>
<evidence type="ECO:0000313" key="1">
    <source>
        <dbReference type="EMBL" id="AXB43012.1"/>
    </source>
</evidence>
<keyword evidence="2" id="KW-1185">Reference proteome</keyword>
<dbReference type="OrthoDB" id="5188961at2"/>
<dbReference type="EMBL" id="CP015163">
    <property type="protein sequence ID" value="AXB43012.1"/>
    <property type="molecule type" value="Genomic_DNA"/>
</dbReference>
<name>A0A344L4N8_9PSEU</name>
<dbReference type="Proteomes" id="UP000250434">
    <property type="component" value="Chromosome"/>
</dbReference>
<accession>A0A344L4N8</accession>
<gene>
    <name evidence="1" type="ORF">A4R43_11005</name>
</gene>
<sequence length="265" mass="27705">MCCPSASLAVWSSAWLHGAAASDDVLDAQRVWGEDHEVVAADPLGADAFDIPVAGERPAGLATFLTALRRLGAGPARFVLPVPGDVRGLGGGGPLTEAALRSGEAVVFAEIGYGVVPETIAEGLLRWTVHRITTAAPMEYIALGEAEHGLTSATRDSAGALQSLDVARERPGVRAELSERLRRTAHVSWPQGTPGRALRVLQRAEEIGAILALANADDPGGALSASAALRRADALRPLHDAVRTARFAAVNETIRVFADQPDLLP</sequence>
<evidence type="ECO:0000313" key="2">
    <source>
        <dbReference type="Proteomes" id="UP000250434"/>
    </source>
</evidence>
<dbReference type="KEGG" id="aab:A4R43_11005"/>